<dbReference type="Gene3D" id="3.90.79.10">
    <property type="entry name" value="Nucleoside Triphosphate Pyrophosphohydrolase"/>
    <property type="match status" value="1"/>
</dbReference>
<reference evidence="4" key="1">
    <citation type="journal article" date="2014" name="Front. Microbiol.">
        <title>High frequency of phylogenetically diverse reductive dehalogenase-homologous genes in deep subseafloor sedimentary metagenomes.</title>
        <authorList>
            <person name="Kawai M."/>
            <person name="Futagami T."/>
            <person name="Toyoda A."/>
            <person name="Takaki Y."/>
            <person name="Nishi S."/>
            <person name="Hori S."/>
            <person name="Arai W."/>
            <person name="Tsubouchi T."/>
            <person name="Morono Y."/>
            <person name="Uchiyama I."/>
            <person name="Ito T."/>
            <person name="Fujiyama A."/>
            <person name="Inagaki F."/>
            <person name="Takami H."/>
        </authorList>
    </citation>
    <scope>NUCLEOTIDE SEQUENCE</scope>
    <source>
        <strain evidence="4">Expedition CK06-06</strain>
    </source>
</reference>
<gene>
    <name evidence="4" type="ORF">S12H4_35376</name>
</gene>
<proteinExistence type="predicted"/>
<dbReference type="GO" id="GO:0016787">
    <property type="term" value="F:hydrolase activity"/>
    <property type="evidence" value="ECO:0007669"/>
    <property type="project" value="UniProtKB-KW"/>
</dbReference>
<dbReference type="InterPro" id="IPR020084">
    <property type="entry name" value="NUDIX_hydrolase_CS"/>
</dbReference>
<dbReference type="PROSITE" id="PS00893">
    <property type="entry name" value="NUDIX_BOX"/>
    <property type="match status" value="1"/>
</dbReference>
<name>X1U3S6_9ZZZZ</name>
<dbReference type="Pfam" id="PF00293">
    <property type="entry name" value="NUDIX"/>
    <property type="match status" value="1"/>
</dbReference>
<feature type="domain" description="Nudix hydrolase" evidence="3">
    <location>
        <begin position="1"/>
        <end position="96"/>
    </location>
</feature>
<dbReference type="SUPFAM" id="SSF55811">
    <property type="entry name" value="Nudix"/>
    <property type="match status" value="1"/>
</dbReference>
<dbReference type="PROSITE" id="PS51462">
    <property type="entry name" value="NUDIX"/>
    <property type="match status" value="1"/>
</dbReference>
<organism evidence="4">
    <name type="scientific">marine sediment metagenome</name>
    <dbReference type="NCBI Taxonomy" id="412755"/>
    <lineage>
        <taxon>unclassified sequences</taxon>
        <taxon>metagenomes</taxon>
        <taxon>ecological metagenomes</taxon>
    </lineage>
</organism>
<comment type="cofactor">
    <cofactor evidence="1">
        <name>Mg(2+)</name>
        <dbReference type="ChEBI" id="CHEBI:18420"/>
    </cofactor>
</comment>
<dbReference type="GO" id="GO:0019693">
    <property type="term" value="P:ribose phosphate metabolic process"/>
    <property type="evidence" value="ECO:0007669"/>
    <property type="project" value="TreeGrafter"/>
</dbReference>
<protein>
    <recommendedName>
        <fullName evidence="3">Nudix hydrolase domain-containing protein</fullName>
    </recommendedName>
</protein>
<dbReference type="PANTHER" id="PTHR11839">
    <property type="entry name" value="UDP/ADP-SUGAR PYROPHOSPHATASE"/>
    <property type="match status" value="1"/>
</dbReference>
<evidence type="ECO:0000256" key="2">
    <source>
        <dbReference type="ARBA" id="ARBA00022801"/>
    </source>
</evidence>
<dbReference type="PANTHER" id="PTHR11839:SF18">
    <property type="entry name" value="NUDIX HYDROLASE DOMAIN-CONTAINING PROTEIN"/>
    <property type="match status" value="1"/>
</dbReference>
<evidence type="ECO:0000259" key="3">
    <source>
        <dbReference type="PROSITE" id="PS51462"/>
    </source>
</evidence>
<dbReference type="InterPro" id="IPR000086">
    <property type="entry name" value="NUDIX_hydrolase_dom"/>
</dbReference>
<comment type="caution">
    <text evidence="4">The sequence shown here is derived from an EMBL/GenBank/DDBJ whole genome shotgun (WGS) entry which is preliminary data.</text>
</comment>
<feature type="non-terminal residue" evidence="4">
    <location>
        <position position="1"/>
    </location>
</feature>
<dbReference type="InterPro" id="IPR015797">
    <property type="entry name" value="NUDIX_hydrolase-like_dom_sf"/>
</dbReference>
<keyword evidence="2" id="KW-0378">Hydrolase</keyword>
<accession>X1U3S6</accession>
<sequence>AGLIDDGEDINETVRRELKEETGLDLLKINHVSMPVYSSAGLTDESCLMVIAEAKGEVSDRWLEDSEDIETLLLDVDGIKKLLSSSKKIAAKAWGTLYHYAEAERIG</sequence>
<dbReference type="AlphaFoldDB" id="X1U3S6"/>
<dbReference type="EMBL" id="BARW01021004">
    <property type="protein sequence ID" value="GAI98286.1"/>
    <property type="molecule type" value="Genomic_DNA"/>
</dbReference>
<evidence type="ECO:0000313" key="4">
    <source>
        <dbReference type="EMBL" id="GAI98286.1"/>
    </source>
</evidence>
<dbReference type="GO" id="GO:0006753">
    <property type="term" value="P:nucleoside phosphate metabolic process"/>
    <property type="evidence" value="ECO:0007669"/>
    <property type="project" value="TreeGrafter"/>
</dbReference>
<evidence type="ECO:0000256" key="1">
    <source>
        <dbReference type="ARBA" id="ARBA00001946"/>
    </source>
</evidence>